<gene>
    <name evidence="2" type="ORF">FPOA_06417</name>
</gene>
<dbReference type="EMBL" id="LYXU01000002">
    <property type="protein sequence ID" value="OBS25883.1"/>
    <property type="molecule type" value="Genomic_DNA"/>
</dbReference>
<dbReference type="AlphaFoldDB" id="A0A1B8AZG3"/>
<evidence type="ECO:0000313" key="2">
    <source>
        <dbReference type="EMBL" id="OBS25883.1"/>
    </source>
</evidence>
<dbReference type="Pfam" id="PF20150">
    <property type="entry name" value="2EXR"/>
    <property type="match status" value="1"/>
</dbReference>
<evidence type="ECO:0000259" key="1">
    <source>
        <dbReference type="Pfam" id="PF20150"/>
    </source>
</evidence>
<reference evidence="2 3" key="1">
    <citation type="submission" date="2016-06" db="EMBL/GenBank/DDBJ databases">
        <title>Living apart together: crosstalk between the core and supernumerary genomes in a fungal plant pathogen.</title>
        <authorList>
            <person name="Vanheule A."/>
            <person name="Audenaert K."/>
            <person name="Warris S."/>
            <person name="Van De Geest H."/>
            <person name="Schijlen E."/>
            <person name="Hofte M."/>
            <person name="De Saeger S."/>
            <person name="Haesaert G."/>
            <person name="Waalwijk C."/>
            <person name="Van Der Lee T."/>
        </authorList>
    </citation>
    <scope>NUCLEOTIDE SEQUENCE [LARGE SCALE GENOMIC DNA]</scope>
    <source>
        <strain evidence="2 3">2516</strain>
    </source>
</reference>
<feature type="domain" description="2EXR" evidence="1">
    <location>
        <begin position="383"/>
        <end position="501"/>
    </location>
</feature>
<dbReference type="PANTHER" id="PTHR35910:SF1">
    <property type="entry name" value="2EXR DOMAIN-CONTAINING PROTEIN"/>
    <property type="match status" value="1"/>
</dbReference>
<comment type="caution">
    <text evidence="2">The sequence shown here is derived from an EMBL/GenBank/DDBJ whole genome shotgun (WGS) entry which is preliminary data.</text>
</comment>
<organism evidence="2 3">
    <name type="scientific">Fusarium poae</name>
    <dbReference type="NCBI Taxonomy" id="36050"/>
    <lineage>
        <taxon>Eukaryota</taxon>
        <taxon>Fungi</taxon>
        <taxon>Dikarya</taxon>
        <taxon>Ascomycota</taxon>
        <taxon>Pezizomycotina</taxon>
        <taxon>Sordariomycetes</taxon>
        <taxon>Hypocreomycetidae</taxon>
        <taxon>Hypocreales</taxon>
        <taxon>Nectriaceae</taxon>
        <taxon>Fusarium</taxon>
    </lineage>
</organism>
<keyword evidence="3" id="KW-1185">Reference proteome</keyword>
<evidence type="ECO:0000313" key="3">
    <source>
        <dbReference type="Proteomes" id="UP000091967"/>
    </source>
</evidence>
<dbReference type="OMA" id="QIWEATW"/>
<proteinExistence type="predicted"/>
<accession>A0A1B8AZG3</accession>
<name>A0A1B8AZG3_FUSPO</name>
<protein>
    <recommendedName>
        <fullName evidence="1">2EXR domain-containing protein</fullName>
    </recommendedName>
</protein>
<dbReference type="PANTHER" id="PTHR35910">
    <property type="entry name" value="2EXR DOMAIN-CONTAINING PROTEIN"/>
    <property type="match status" value="1"/>
</dbReference>
<sequence length="611" mass="69944">MFLKPPRHAGPQCGLPPVVIRHPDYPEHQNTLLRFPRLDSAVKQDQHHYGVHHGTVLTACQIITGNPSTAYLSHDKHGNLRVTIDYDGVLLSTEYFLQVPTGIDDTNPYAVICNFEDWKFPHNNIPAEWTNLESAPLTAVSASRICSLSGSSVSTEPAYLVPQNQSDWFHQNRMGDYIANRGQDSGPGNASNTCHLQSDLLRDLNDQAFALVPKKSPEGGYRLVAHYLSTSDYLSYPSNIFHNQEVYQLERYMVEFLYACFAYATFGLLGNFMEYERRVAVLEPGKDASGMDTWVTSVCRMNPQQLADRRNHLETRSLRKRNLPGSGMFTEHLHGTRSDRESLARLGRPIISLQSRRSLRAPGDRSLQPWSNHSREQARSLTFNDLPQEVRHLIWEATWREPRVIGIETPDCDFESQNFPANYGKLKIVGSMTSWLGRDRPEPVDEDGEVITGRVPKEYQYPVALSICVESRTHALRHFTLIRHHKRIEYSFYFNPTLDVFTPSGRSISTDDIIPYMSRVYGRQLTSIKKMITPEDFFWYLRTGVGVICSLSGLEVIQILPEDPSTTITELIKKIQKWNPRFEKDNRWFSRIQLVDYSGRVLGEIEMEPHN</sequence>
<dbReference type="InterPro" id="IPR045518">
    <property type="entry name" value="2EXR"/>
</dbReference>
<dbReference type="Proteomes" id="UP000091967">
    <property type="component" value="Unassembled WGS sequence"/>
</dbReference>